<sequence length="83" mass="8876">MAVAFLLFITACVGPLDRSCGYKSVELPFASPQHCERFGHMEAGRIAAFLDGTLSSVEVNCRVKSDNTADRGPAASLTVLSDR</sequence>
<evidence type="ECO:0008006" key="3">
    <source>
        <dbReference type="Google" id="ProtNLM"/>
    </source>
</evidence>
<dbReference type="Proteomes" id="UP000584642">
    <property type="component" value="Unassembled WGS sequence"/>
</dbReference>
<comment type="caution">
    <text evidence="1">The sequence shown here is derived from an EMBL/GenBank/DDBJ whole genome shotgun (WGS) entry which is preliminary data.</text>
</comment>
<gene>
    <name evidence="1" type="ORF">HND93_27400</name>
</gene>
<keyword evidence="2" id="KW-1185">Reference proteome</keyword>
<evidence type="ECO:0000313" key="2">
    <source>
        <dbReference type="Proteomes" id="UP000584642"/>
    </source>
</evidence>
<organism evidence="1 2">
    <name type="scientific">Azospirillum oleiclasticum</name>
    <dbReference type="NCBI Taxonomy" id="2735135"/>
    <lineage>
        <taxon>Bacteria</taxon>
        <taxon>Pseudomonadati</taxon>
        <taxon>Pseudomonadota</taxon>
        <taxon>Alphaproteobacteria</taxon>
        <taxon>Rhodospirillales</taxon>
        <taxon>Azospirillaceae</taxon>
        <taxon>Azospirillum</taxon>
    </lineage>
</organism>
<accession>A0ABX2TGQ5</accession>
<protein>
    <recommendedName>
        <fullName evidence="3">Lipoprotein</fullName>
    </recommendedName>
</protein>
<dbReference type="RefSeq" id="WP_180285218.1">
    <property type="nucleotide sequence ID" value="NZ_JABFDB010000027.1"/>
</dbReference>
<evidence type="ECO:0000313" key="1">
    <source>
        <dbReference type="EMBL" id="NYZ23443.1"/>
    </source>
</evidence>
<dbReference type="EMBL" id="JABFDB010000027">
    <property type="protein sequence ID" value="NYZ23443.1"/>
    <property type="molecule type" value="Genomic_DNA"/>
</dbReference>
<proteinExistence type="predicted"/>
<name>A0ABX2TGQ5_9PROT</name>
<reference evidence="1 2" key="1">
    <citation type="submission" date="2020-05" db="EMBL/GenBank/DDBJ databases">
        <title>Azospirillum oleiclasticum sp. nov, a nitrogen-fixing and heavy crude oil-emulsifying bacterium isolated from the crude oil of Yumen Oilfield.</title>
        <authorList>
            <person name="Wu D."/>
            <person name="Cai M."/>
            <person name="Zhang X."/>
        </authorList>
    </citation>
    <scope>NUCLEOTIDE SEQUENCE [LARGE SCALE GENOMIC DNA]</scope>
    <source>
        <strain evidence="1 2">ROY-1-1-2</strain>
    </source>
</reference>